<feature type="domain" description="Histidine kinase" evidence="6">
    <location>
        <begin position="433"/>
        <end position="657"/>
    </location>
</feature>
<feature type="domain" description="Response regulatory" evidence="7">
    <location>
        <begin position="6"/>
        <end position="122"/>
    </location>
</feature>
<feature type="domain" description="PAC" evidence="9">
    <location>
        <begin position="255"/>
        <end position="307"/>
    </location>
</feature>
<comment type="catalytic activity">
    <reaction evidence="1">
        <text>ATP + protein L-histidine = ADP + protein N-phospho-L-histidine.</text>
        <dbReference type="EC" id="2.7.13.3"/>
    </reaction>
</comment>
<evidence type="ECO:0000256" key="3">
    <source>
        <dbReference type="ARBA" id="ARBA00022553"/>
    </source>
</evidence>
<dbReference type="Pfam" id="PF00989">
    <property type="entry name" value="PAS"/>
    <property type="match status" value="1"/>
</dbReference>
<dbReference type="InterPro" id="IPR000014">
    <property type="entry name" value="PAS"/>
</dbReference>
<dbReference type="PROSITE" id="PS50109">
    <property type="entry name" value="HIS_KIN"/>
    <property type="match status" value="1"/>
</dbReference>
<dbReference type="InterPro" id="IPR036097">
    <property type="entry name" value="HisK_dim/P_sf"/>
</dbReference>
<dbReference type="Pfam" id="PF00072">
    <property type="entry name" value="Response_reg"/>
    <property type="match status" value="1"/>
</dbReference>
<dbReference type="PROSITE" id="PS50113">
    <property type="entry name" value="PAC"/>
    <property type="match status" value="2"/>
</dbReference>
<dbReference type="SMART" id="SM00387">
    <property type="entry name" value="HATPase_c"/>
    <property type="match status" value="1"/>
</dbReference>
<accession>A0ABZ0S3W3</accession>
<dbReference type="Gene3D" id="1.10.287.130">
    <property type="match status" value="1"/>
</dbReference>
<dbReference type="SUPFAM" id="SSF55785">
    <property type="entry name" value="PYP-like sensor domain (PAS domain)"/>
    <property type="match status" value="2"/>
</dbReference>
<evidence type="ECO:0000256" key="5">
    <source>
        <dbReference type="SAM" id="Coils"/>
    </source>
</evidence>
<dbReference type="SMART" id="SM00091">
    <property type="entry name" value="PAS"/>
    <property type="match status" value="2"/>
</dbReference>
<evidence type="ECO:0000256" key="4">
    <source>
        <dbReference type="PROSITE-ProRule" id="PRU00169"/>
    </source>
</evidence>
<dbReference type="SUPFAM" id="SSF47384">
    <property type="entry name" value="Homodimeric domain of signal transducing histidine kinase"/>
    <property type="match status" value="1"/>
</dbReference>
<sequence>MSNPPSILVVDDQVDNLKLLFNALKPDYRVRVANSGAEALELLHSFEAPDLFLLDIMMPEMDGYALCQRLKTIPAASETPVIFLTARDRPEDEERGFEVGAVDYVTKPVNPRLVRARIKAQLALAVQLKQAQRAVQASNRLVARVTRERDDQQTQNALLAREIAEREQAEAALRESQARFARLTSQLAYRLFFFTNAPDGELLFVTEGFKRLLGGLTPEDAIGLSWRNLASWSPESLANVIEESRRWLSLGREKARFELCFRHPDDDLRQLEIHAYRIFDQEREQELIEGIALDVTEQRVLDARLRTLARAVEQAPVTITVTDIAGDILYVNPHFTRLSGYSQDEVRGKNSRLLKSGKHDNDFYRAMWDTLLRGETWRGELINKNKQGQLYWVEAAISPVFDDRGEVQNYVAVKQDIKDRKELERIKEDVERIMRHDLKTPLNVVINVPDLLLMDDSLSGELREDIELIREAGGRMLEMIELSLDLFKMETGQLNVSANPIDLMRIIKDVYASVAQPLKRKQLNLTLHQNDQLLPVDIATEGERRPVMVLADARLLGSMLGNLLTNAVEASPPGETIHLAIQEHDSAELELCNRGAVPAAMRPCFFEKYRTHGKASGTGLGTYSAKLMADTMGFELTMTTSDAEDRTCLHLRMPAVATAE</sequence>
<dbReference type="InterPro" id="IPR003594">
    <property type="entry name" value="HATPase_dom"/>
</dbReference>
<dbReference type="InterPro" id="IPR036890">
    <property type="entry name" value="HATPase_C_sf"/>
</dbReference>
<dbReference type="PANTHER" id="PTHR43547">
    <property type="entry name" value="TWO-COMPONENT HISTIDINE KINASE"/>
    <property type="match status" value="1"/>
</dbReference>
<dbReference type="RefSeq" id="WP_328986333.1">
    <property type="nucleotide sequence ID" value="NZ_CP121472.1"/>
</dbReference>
<dbReference type="Gene3D" id="3.40.50.2300">
    <property type="match status" value="1"/>
</dbReference>
<name>A0ABZ0S3W3_9GAMM</name>
<dbReference type="InterPro" id="IPR000700">
    <property type="entry name" value="PAS-assoc_C"/>
</dbReference>
<evidence type="ECO:0000259" key="7">
    <source>
        <dbReference type="PROSITE" id="PS50110"/>
    </source>
</evidence>
<evidence type="ECO:0000313" key="10">
    <source>
        <dbReference type="EMBL" id="WPL15782.1"/>
    </source>
</evidence>
<dbReference type="NCBIfam" id="TIGR00229">
    <property type="entry name" value="sensory_box"/>
    <property type="match status" value="1"/>
</dbReference>
<gene>
    <name evidence="10" type="primary">nifL_1</name>
    <name evidence="10" type="ORF">Thiowin_00699</name>
</gene>
<dbReference type="EC" id="2.7.13.3" evidence="2"/>
<proteinExistence type="predicted"/>
<protein>
    <recommendedName>
        <fullName evidence="2">histidine kinase</fullName>
        <ecNumber evidence="2">2.7.13.3</ecNumber>
    </recommendedName>
</protein>
<dbReference type="InterPro" id="IPR013767">
    <property type="entry name" value="PAS_fold"/>
</dbReference>
<dbReference type="Pfam" id="PF13426">
    <property type="entry name" value="PAS_9"/>
    <property type="match status" value="1"/>
</dbReference>
<dbReference type="Pfam" id="PF02518">
    <property type="entry name" value="HATPase_c"/>
    <property type="match status" value="1"/>
</dbReference>
<feature type="domain" description="PAC" evidence="9">
    <location>
        <begin position="375"/>
        <end position="429"/>
    </location>
</feature>
<dbReference type="InterPro" id="IPR003661">
    <property type="entry name" value="HisK_dim/P_dom"/>
</dbReference>
<dbReference type="EMBL" id="CP121472">
    <property type="protein sequence ID" value="WPL15782.1"/>
    <property type="molecule type" value="Genomic_DNA"/>
</dbReference>
<dbReference type="InterPro" id="IPR005467">
    <property type="entry name" value="His_kinase_dom"/>
</dbReference>
<dbReference type="Gene3D" id="3.30.565.10">
    <property type="entry name" value="Histidine kinase-like ATPase, C-terminal domain"/>
    <property type="match status" value="1"/>
</dbReference>
<dbReference type="SUPFAM" id="SSF52172">
    <property type="entry name" value="CheY-like"/>
    <property type="match status" value="1"/>
</dbReference>
<dbReference type="SMART" id="SM00388">
    <property type="entry name" value="HisKA"/>
    <property type="match status" value="1"/>
</dbReference>
<dbReference type="InterPro" id="IPR001789">
    <property type="entry name" value="Sig_transdc_resp-reg_receiver"/>
</dbReference>
<reference evidence="10 11" key="1">
    <citation type="journal article" date="2023" name="Microorganisms">
        <title>Thiorhodovibrio frisius and Trv. litoralis spp. nov., Two Novel Members from a Clade of Fastidious Purple Sulfur Bacteria That Exhibit Unique Red-Shifted Light-Harvesting Capabilities.</title>
        <authorList>
            <person name="Methner A."/>
            <person name="Kuzyk S.B."/>
            <person name="Petersen J."/>
            <person name="Bauer S."/>
            <person name="Brinkmann H."/>
            <person name="Sichau K."/>
            <person name="Wanner G."/>
            <person name="Wolf J."/>
            <person name="Neumann-Schaal M."/>
            <person name="Henke P."/>
            <person name="Tank M."/>
            <person name="Sproer C."/>
            <person name="Bunk B."/>
            <person name="Overmann J."/>
        </authorList>
    </citation>
    <scope>NUCLEOTIDE SEQUENCE [LARGE SCALE GENOMIC DNA]</scope>
    <source>
        <strain evidence="10 11">DSM 6702</strain>
    </source>
</reference>
<dbReference type="Gene3D" id="3.30.450.20">
    <property type="entry name" value="PAS domain"/>
    <property type="match status" value="2"/>
</dbReference>
<dbReference type="CDD" id="cd00130">
    <property type="entry name" value="PAS"/>
    <property type="match status" value="2"/>
</dbReference>
<dbReference type="SMART" id="SM00086">
    <property type="entry name" value="PAC"/>
    <property type="match status" value="2"/>
</dbReference>
<feature type="modified residue" description="4-aspartylphosphate" evidence="4">
    <location>
        <position position="55"/>
    </location>
</feature>
<evidence type="ECO:0000259" key="9">
    <source>
        <dbReference type="PROSITE" id="PS50113"/>
    </source>
</evidence>
<keyword evidence="11" id="KW-1185">Reference proteome</keyword>
<dbReference type="InterPro" id="IPR035965">
    <property type="entry name" value="PAS-like_dom_sf"/>
</dbReference>
<evidence type="ECO:0000259" key="8">
    <source>
        <dbReference type="PROSITE" id="PS50112"/>
    </source>
</evidence>
<dbReference type="Pfam" id="PF00512">
    <property type="entry name" value="HisKA"/>
    <property type="match status" value="1"/>
</dbReference>
<dbReference type="SUPFAM" id="SSF55874">
    <property type="entry name" value="ATPase domain of HSP90 chaperone/DNA topoisomerase II/histidine kinase"/>
    <property type="match status" value="1"/>
</dbReference>
<dbReference type="InterPro" id="IPR011006">
    <property type="entry name" value="CheY-like_superfamily"/>
</dbReference>
<organism evidence="10 11">
    <name type="scientific">Thiorhodovibrio winogradskyi</name>
    <dbReference type="NCBI Taxonomy" id="77007"/>
    <lineage>
        <taxon>Bacteria</taxon>
        <taxon>Pseudomonadati</taxon>
        <taxon>Pseudomonadota</taxon>
        <taxon>Gammaproteobacteria</taxon>
        <taxon>Chromatiales</taxon>
        <taxon>Chromatiaceae</taxon>
        <taxon>Thiorhodovibrio</taxon>
    </lineage>
</organism>
<feature type="coiled-coil region" evidence="5">
    <location>
        <begin position="128"/>
        <end position="186"/>
    </location>
</feature>
<dbReference type="SMART" id="SM00448">
    <property type="entry name" value="REC"/>
    <property type="match status" value="1"/>
</dbReference>
<keyword evidence="5" id="KW-0175">Coiled coil</keyword>
<dbReference type="PROSITE" id="PS50112">
    <property type="entry name" value="PAS"/>
    <property type="match status" value="1"/>
</dbReference>
<evidence type="ECO:0000256" key="1">
    <source>
        <dbReference type="ARBA" id="ARBA00000085"/>
    </source>
</evidence>
<evidence type="ECO:0000313" key="11">
    <source>
        <dbReference type="Proteomes" id="UP001432180"/>
    </source>
</evidence>
<evidence type="ECO:0000256" key="2">
    <source>
        <dbReference type="ARBA" id="ARBA00012438"/>
    </source>
</evidence>
<dbReference type="InterPro" id="IPR001610">
    <property type="entry name" value="PAC"/>
</dbReference>
<dbReference type="PROSITE" id="PS50110">
    <property type="entry name" value="RESPONSE_REGULATORY"/>
    <property type="match status" value="1"/>
</dbReference>
<dbReference type="CDD" id="cd00082">
    <property type="entry name" value="HisKA"/>
    <property type="match status" value="1"/>
</dbReference>
<feature type="domain" description="PAS" evidence="8">
    <location>
        <begin position="304"/>
        <end position="350"/>
    </location>
</feature>
<dbReference type="Proteomes" id="UP001432180">
    <property type="component" value="Chromosome"/>
</dbReference>
<dbReference type="PANTHER" id="PTHR43547:SF2">
    <property type="entry name" value="HYBRID SIGNAL TRANSDUCTION HISTIDINE KINASE C"/>
    <property type="match status" value="1"/>
</dbReference>
<evidence type="ECO:0000259" key="6">
    <source>
        <dbReference type="PROSITE" id="PS50109"/>
    </source>
</evidence>
<keyword evidence="3 4" id="KW-0597">Phosphoprotein</keyword>